<dbReference type="Proteomes" id="UP000023703">
    <property type="component" value="Chromosome"/>
</dbReference>
<reference evidence="6 7" key="1">
    <citation type="journal article" date="2015" name="Int. J. Syst. Evol. Microbiol.">
        <title>Revisiting Corynebacterium glyciniphilum (ex Kubota et al., 1972) sp. nov., nom. rev., isolated from putrefied banana.</title>
        <authorList>
            <person name="Al-Dilaimi A."/>
            <person name="Bednarz H."/>
            <person name="Lomker A."/>
            <person name="Niehaus K."/>
            <person name="Kalinowski J."/>
            <person name="Ruckert C."/>
        </authorList>
    </citation>
    <scope>NUCLEOTIDE SEQUENCE [LARGE SCALE GENOMIC DNA]</scope>
    <source>
        <strain evidence="6">AJ 3170</strain>
    </source>
</reference>
<dbReference type="SUPFAM" id="SSF53850">
    <property type="entry name" value="Periplasmic binding protein-like II"/>
    <property type="match status" value="1"/>
</dbReference>
<keyword evidence="2" id="KW-0805">Transcription regulation</keyword>
<dbReference type="InterPro" id="IPR000847">
    <property type="entry name" value="LysR_HTH_N"/>
</dbReference>
<keyword evidence="3" id="KW-0238">DNA-binding</keyword>
<dbReference type="KEGG" id="cgy:CGLY_06920"/>
<dbReference type="PANTHER" id="PTHR30579:SF2">
    <property type="entry name" value="HTH-TYPE TRANSCRIPTIONAL REGULATOR ARGP"/>
    <property type="match status" value="1"/>
</dbReference>
<dbReference type="eggNOG" id="COG0583">
    <property type="taxonomic scope" value="Bacteria"/>
</dbReference>
<dbReference type="Gene3D" id="1.10.10.10">
    <property type="entry name" value="Winged helix-like DNA-binding domain superfamily/Winged helix DNA-binding domain"/>
    <property type="match status" value="1"/>
</dbReference>
<dbReference type="Pfam" id="PF00126">
    <property type="entry name" value="HTH_1"/>
    <property type="match status" value="1"/>
</dbReference>
<dbReference type="STRING" id="1404245.CGLY_06920"/>
<evidence type="ECO:0000256" key="3">
    <source>
        <dbReference type="ARBA" id="ARBA00023125"/>
    </source>
</evidence>
<dbReference type="InterPro" id="IPR036390">
    <property type="entry name" value="WH_DNA-bd_sf"/>
</dbReference>
<accession>X5DRE1</accession>
<evidence type="ECO:0000256" key="2">
    <source>
        <dbReference type="ARBA" id="ARBA00023015"/>
    </source>
</evidence>
<keyword evidence="4" id="KW-0804">Transcription</keyword>
<evidence type="ECO:0000313" key="6">
    <source>
        <dbReference type="EMBL" id="AHW63829.1"/>
    </source>
</evidence>
<dbReference type="HOGENOM" id="CLU_063829_0_1_11"/>
<gene>
    <name evidence="6" type="primary">lysG</name>
    <name evidence="6" type="ORF">CGLY_06920</name>
</gene>
<dbReference type="AlphaFoldDB" id="X5DRE1"/>
<dbReference type="InterPro" id="IPR005119">
    <property type="entry name" value="LysR_subst-bd"/>
</dbReference>
<dbReference type="NCBIfam" id="NF002964">
    <property type="entry name" value="PRK03635.1"/>
    <property type="match status" value="1"/>
</dbReference>
<evidence type="ECO:0000313" key="7">
    <source>
        <dbReference type="Proteomes" id="UP000023703"/>
    </source>
</evidence>
<dbReference type="PANTHER" id="PTHR30579">
    <property type="entry name" value="TRANSCRIPTIONAL REGULATOR"/>
    <property type="match status" value="1"/>
</dbReference>
<dbReference type="InterPro" id="IPR050176">
    <property type="entry name" value="LTTR"/>
</dbReference>
<name>X5DRE1_9CORY</name>
<dbReference type="EMBL" id="CP006842">
    <property type="protein sequence ID" value="AHW63829.1"/>
    <property type="molecule type" value="Genomic_DNA"/>
</dbReference>
<comment type="similarity">
    <text evidence="1">Belongs to the LysR transcriptional regulatory family.</text>
</comment>
<dbReference type="Gene3D" id="3.40.190.290">
    <property type="match status" value="1"/>
</dbReference>
<sequence>MIKICFMMPRHMDTLLLVVDEGSFEAAAARLGVSPSAVSQRIKALEADVGRVVVRRTSPVGVTDAGEVLIQTARRMRLLESETDDRLRGRLGERPVSVGVNADSLGTWFRPVLTHVADVGGISLELNLEDEQHSLAMLRRGDCMGVVTAEAEPVAGCVVEELGSLHYWPVGAPDLADELQAARNVHGEDAWASLPLLVIGPHDRMTDGVLEPRGVTPRPGRRVSRIPSFEGLNDAVVAGLGWTLVPVASARPYVEAGTMVRLAEDVIEVPLYWQHWRLESDTLGVLTDAVHAAAALGLSS</sequence>
<dbReference type="SUPFAM" id="SSF46785">
    <property type="entry name" value="Winged helix' DNA-binding domain"/>
    <property type="match status" value="1"/>
</dbReference>
<feature type="domain" description="HTH lysR-type" evidence="5">
    <location>
        <begin position="7"/>
        <end position="63"/>
    </location>
</feature>
<dbReference type="GO" id="GO:0003700">
    <property type="term" value="F:DNA-binding transcription factor activity"/>
    <property type="evidence" value="ECO:0007669"/>
    <property type="project" value="InterPro"/>
</dbReference>
<evidence type="ECO:0000256" key="4">
    <source>
        <dbReference type="ARBA" id="ARBA00023163"/>
    </source>
</evidence>
<dbReference type="GO" id="GO:0003677">
    <property type="term" value="F:DNA binding"/>
    <property type="evidence" value="ECO:0007669"/>
    <property type="project" value="UniProtKB-KW"/>
</dbReference>
<organism evidence="6 7">
    <name type="scientific">Corynebacterium glyciniphilum AJ 3170</name>
    <dbReference type="NCBI Taxonomy" id="1404245"/>
    <lineage>
        <taxon>Bacteria</taxon>
        <taxon>Bacillati</taxon>
        <taxon>Actinomycetota</taxon>
        <taxon>Actinomycetes</taxon>
        <taxon>Mycobacteriales</taxon>
        <taxon>Corynebacteriaceae</taxon>
        <taxon>Corynebacterium</taxon>
    </lineage>
</organism>
<protein>
    <submittedName>
        <fullName evidence="6">Lysine export transcriptional regulator, LysR-family</fullName>
    </submittedName>
</protein>
<proteinExistence type="inferred from homology"/>
<evidence type="ECO:0000259" key="5">
    <source>
        <dbReference type="PROSITE" id="PS50931"/>
    </source>
</evidence>
<keyword evidence="7" id="KW-1185">Reference proteome</keyword>
<dbReference type="InterPro" id="IPR036388">
    <property type="entry name" value="WH-like_DNA-bd_sf"/>
</dbReference>
<dbReference type="PROSITE" id="PS50931">
    <property type="entry name" value="HTH_LYSR"/>
    <property type="match status" value="1"/>
</dbReference>
<evidence type="ECO:0000256" key="1">
    <source>
        <dbReference type="ARBA" id="ARBA00009437"/>
    </source>
</evidence>
<dbReference type="Pfam" id="PF03466">
    <property type="entry name" value="LysR_substrate"/>
    <property type="match status" value="1"/>
</dbReference>